<accession>F0YF69</accession>
<evidence type="ECO:0000313" key="2">
    <source>
        <dbReference type="EMBL" id="EGB06221.1"/>
    </source>
</evidence>
<keyword evidence="3" id="KW-1185">Reference proteome</keyword>
<evidence type="ECO:0000256" key="1">
    <source>
        <dbReference type="SAM" id="SignalP"/>
    </source>
</evidence>
<proteinExistence type="predicted"/>
<reference evidence="2 3" key="1">
    <citation type="journal article" date="2011" name="Proc. Natl. Acad. Sci. U.S.A.">
        <title>Niche of harmful alga Aureococcus anophagefferens revealed through ecogenomics.</title>
        <authorList>
            <person name="Gobler C.J."/>
            <person name="Berry D.L."/>
            <person name="Dyhrman S.T."/>
            <person name="Wilhelm S.W."/>
            <person name="Salamov A."/>
            <person name="Lobanov A.V."/>
            <person name="Zhang Y."/>
            <person name="Collier J.L."/>
            <person name="Wurch L.L."/>
            <person name="Kustka A.B."/>
            <person name="Dill B.D."/>
            <person name="Shah M."/>
            <person name="VerBerkmoes N.C."/>
            <person name="Kuo A."/>
            <person name="Terry A."/>
            <person name="Pangilinan J."/>
            <person name="Lindquist E.A."/>
            <person name="Lucas S."/>
            <person name="Paulsen I.T."/>
            <person name="Hattenrath-Lehmann T.K."/>
            <person name="Talmage S.C."/>
            <person name="Walker E.A."/>
            <person name="Koch F."/>
            <person name="Burson A.M."/>
            <person name="Marcoval M.A."/>
            <person name="Tang Y.Z."/>
            <person name="Lecleir G.R."/>
            <person name="Coyne K.J."/>
            <person name="Berg G.M."/>
            <person name="Bertrand E.M."/>
            <person name="Saito M.A."/>
            <person name="Gladyshev V.N."/>
            <person name="Grigoriev I.V."/>
        </authorList>
    </citation>
    <scope>NUCLEOTIDE SEQUENCE [LARGE SCALE GENOMIC DNA]</scope>
    <source>
        <strain evidence="3">CCMP 1984</strain>
    </source>
</reference>
<dbReference type="InterPro" id="IPR052762">
    <property type="entry name" value="PCW_deacetylase/CE"/>
</dbReference>
<evidence type="ECO:0008006" key="4">
    <source>
        <dbReference type="Google" id="ProtNLM"/>
    </source>
</evidence>
<dbReference type="PANTHER" id="PTHR37834:SF2">
    <property type="entry name" value="ESTERASE, SGNH HYDROLASE-TYPE"/>
    <property type="match status" value="1"/>
</dbReference>
<dbReference type="Proteomes" id="UP000002729">
    <property type="component" value="Unassembled WGS sequence"/>
</dbReference>
<dbReference type="Gene3D" id="3.40.50.1110">
    <property type="entry name" value="SGNH hydrolase"/>
    <property type="match status" value="1"/>
</dbReference>
<name>F0YF69_AURAN</name>
<dbReference type="SUPFAM" id="SSF52266">
    <property type="entry name" value="SGNH hydrolase"/>
    <property type="match status" value="1"/>
</dbReference>
<dbReference type="GeneID" id="20225539"/>
<sequence length="750" mass="80427">MLVVRALLLHAARAVAPADPRIVYEGRWLFEDGVATADWPCSSLRFGVVNASRFSVTWRGARTRLLATAFDASGAVLEEHVLVGPSVELPFAAPQKDDVALPARAARVALRKLTSATPYSAGVGKVLPSVVELHGLDVPGLAAAAPAPRRVDFVGASDTAGYCVDGTVNTSSVADKLLGWEYANCAYGYPGVLGRALGADVSVQALAGAGLTRNANAASPWQIGEATMAELSTRSLQTRNESWDGDAPDLAVVSLGGNDFNHQGGDVPSNETFAAAYAALLDRIFAGGAPAVAAVCGMGSPAEAAFDPDNNRCKPCPHVEAAVGAYQTANPARRAAYVFVPCDGTVVTDHGDIGCDGHKNRAGQAEVARFLEPKLREIAGWLRRVAALVLARLVTATAHDVPYVSGACEESVQLVKRAPLRVAIATLWIDEPADDGRRLLPRAFRRAALARISAFLCAVRAATEMPVLVGTSNADVEAQRRICDPSRRVGVLNLTAVDTKAVFRPVYAVDEASTRKMWFNLTTNQAPQARTDGWKTRYKFILFNCTRWADQFVYLDLDVVLLADPHRVAKRWARFPLVSAFECAHRGYVGMHGSVIVFRTDAAVSRALFSKSLTHDYLVYTNGDQDIMDAYCFALTYDGPAAPVFLSDPTMTGPAGVPHIHDAYAKRETCADYAVEIGVSRAPCQCLRSSAPPVAARRRLDAAFGYCLPFVREAYPGLTKPASTKRSNLSASESVVLKGQWCAPRWRTVP</sequence>
<dbReference type="InterPro" id="IPR029044">
    <property type="entry name" value="Nucleotide-diphossugar_trans"/>
</dbReference>
<protein>
    <recommendedName>
        <fullName evidence="4">SGNH hydrolase-type esterase domain-containing protein</fullName>
    </recommendedName>
</protein>
<dbReference type="PANTHER" id="PTHR37834">
    <property type="entry name" value="GDSL-LIKE LIPASE/ACYLHYDROLASE DOMAIN PROTEIN (AFU_ORTHOLOGUE AFUA_2G00620)"/>
    <property type="match status" value="1"/>
</dbReference>
<dbReference type="KEGG" id="aaf:AURANDRAFT_65848"/>
<gene>
    <name evidence="2" type="ORF">AURANDRAFT_65848</name>
</gene>
<dbReference type="InParanoid" id="F0YF69"/>
<feature type="chain" id="PRO_5003262971" description="SGNH hydrolase-type esterase domain-containing protein" evidence="1">
    <location>
        <begin position="18"/>
        <end position="750"/>
    </location>
</feature>
<evidence type="ECO:0000313" key="3">
    <source>
        <dbReference type="Proteomes" id="UP000002729"/>
    </source>
</evidence>
<dbReference type="OrthoDB" id="426133at2759"/>
<dbReference type="eggNOG" id="ENOG502S9H7">
    <property type="taxonomic scope" value="Eukaryota"/>
</dbReference>
<dbReference type="InterPro" id="IPR036514">
    <property type="entry name" value="SGNH_hydro_sf"/>
</dbReference>
<feature type="signal peptide" evidence="1">
    <location>
        <begin position="1"/>
        <end position="17"/>
    </location>
</feature>
<organism evidence="3">
    <name type="scientific">Aureococcus anophagefferens</name>
    <name type="common">Harmful bloom alga</name>
    <dbReference type="NCBI Taxonomy" id="44056"/>
    <lineage>
        <taxon>Eukaryota</taxon>
        <taxon>Sar</taxon>
        <taxon>Stramenopiles</taxon>
        <taxon>Ochrophyta</taxon>
        <taxon>Pelagophyceae</taxon>
        <taxon>Pelagomonadales</taxon>
        <taxon>Pelagomonadaceae</taxon>
        <taxon>Aureococcus</taxon>
    </lineage>
</organism>
<dbReference type="Gene3D" id="3.90.550.10">
    <property type="entry name" value="Spore Coat Polysaccharide Biosynthesis Protein SpsA, Chain A"/>
    <property type="match status" value="1"/>
</dbReference>
<dbReference type="RefSeq" id="XP_009039169.1">
    <property type="nucleotide sequence ID" value="XM_009040921.1"/>
</dbReference>
<dbReference type="AlphaFoldDB" id="F0YF69"/>
<keyword evidence="1" id="KW-0732">Signal</keyword>
<dbReference type="EMBL" id="GL833136">
    <property type="protein sequence ID" value="EGB06221.1"/>
    <property type="molecule type" value="Genomic_DNA"/>
</dbReference>